<evidence type="ECO:0000313" key="1">
    <source>
        <dbReference type="EMBL" id="KAI3790195.1"/>
    </source>
</evidence>
<sequence length="219" mass="23908">MKGTSNLIMLLNLVLVVSLAMVLGSILLLVAALHCSPLLRRRRNRHHQDGTPNATTTGDHLSIHSQSHLGSFLYPEDASDDIEKQLTQTQLPENHETGRTQHQDKVEIRNGPPLVYISNPVFDGESRRGSRVEDDCTPFETPDTSPSRLETEEFSGDDEREEISSKVVVTPPLTPMKKLPAEAVSVCLKDVQSLRTSGSDTNSNNGASTSSLTPCTSPP</sequence>
<name>A0ACB9H4B6_CICIN</name>
<keyword evidence="2" id="KW-1185">Reference proteome</keyword>
<comment type="caution">
    <text evidence="1">The sequence shown here is derived from an EMBL/GenBank/DDBJ whole genome shotgun (WGS) entry which is preliminary data.</text>
</comment>
<protein>
    <submittedName>
        <fullName evidence="1">Uncharacterized protein</fullName>
    </submittedName>
</protein>
<proteinExistence type="predicted"/>
<reference evidence="1 2" key="2">
    <citation type="journal article" date="2022" name="Mol. Ecol. Resour.">
        <title>The genomes of chicory, endive, great burdock and yacon provide insights into Asteraceae paleo-polyploidization history and plant inulin production.</title>
        <authorList>
            <person name="Fan W."/>
            <person name="Wang S."/>
            <person name="Wang H."/>
            <person name="Wang A."/>
            <person name="Jiang F."/>
            <person name="Liu H."/>
            <person name="Zhao H."/>
            <person name="Xu D."/>
            <person name="Zhang Y."/>
        </authorList>
    </citation>
    <scope>NUCLEOTIDE SEQUENCE [LARGE SCALE GENOMIC DNA]</scope>
    <source>
        <strain evidence="2">cv. Punajuju</strain>
        <tissue evidence="1">Leaves</tissue>
    </source>
</reference>
<gene>
    <name evidence="1" type="ORF">L2E82_03052</name>
</gene>
<accession>A0ACB9H4B6</accession>
<evidence type="ECO:0000313" key="2">
    <source>
        <dbReference type="Proteomes" id="UP001055811"/>
    </source>
</evidence>
<dbReference type="EMBL" id="CM042009">
    <property type="protein sequence ID" value="KAI3790195.1"/>
    <property type="molecule type" value="Genomic_DNA"/>
</dbReference>
<organism evidence="1 2">
    <name type="scientific">Cichorium intybus</name>
    <name type="common">Chicory</name>
    <dbReference type="NCBI Taxonomy" id="13427"/>
    <lineage>
        <taxon>Eukaryota</taxon>
        <taxon>Viridiplantae</taxon>
        <taxon>Streptophyta</taxon>
        <taxon>Embryophyta</taxon>
        <taxon>Tracheophyta</taxon>
        <taxon>Spermatophyta</taxon>
        <taxon>Magnoliopsida</taxon>
        <taxon>eudicotyledons</taxon>
        <taxon>Gunneridae</taxon>
        <taxon>Pentapetalae</taxon>
        <taxon>asterids</taxon>
        <taxon>campanulids</taxon>
        <taxon>Asterales</taxon>
        <taxon>Asteraceae</taxon>
        <taxon>Cichorioideae</taxon>
        <taxon>Cichorieae</taxon>
        <taxon>Cichoriinae</taxon>
        <taxon>Cichorium</taxon>
    </lineage>
</organism>
<reference evidence="2" key="1">
    <citation type="journal article" date="2022" name="Mol. Ecol. Resour.">
        <title>The genomes of chicory, endive, great burdock and yacon provide insights into Asteraceae palaeo-polyploidization history and plant inulin production.</title>
        <authorList>
            <person name="Fan W."/>
            <person name="Wang S."/>
            <person name="Wang H."/>
            <person name="Wang A."/>
            <person name="Jiang F."/>
            <person name="Liu H."/>
            <person name="Zhao H."/>
            <person name="Xu D."/>
            <person name="Zhang Y."/>
        </authorList>
    </citation>
    <scope>NUCLEOTIDE SEQUENCE [LARGE SCALE GENOMIC DNA]</scope>
    <source>
        <strain evidence="2">cv. Punajuju</strain>
    </source>
</reference>
<dbReference type="Proteomes" id="UP001055811">
    <property type="component" value="Linkage Group LG01"/>
</dbReference>